<dbReference type="NCBIfam" id="TIGR00350">
    <property type="entry name" value="lytR_cpsA_psr"/>
    <property type="match status" value="1"/>
</dbReference>
<feature type="compositionally biased region" description="Low complexity" evidence="2">
    <location>
        <begin position="33"/>
        <end position="49"/>
    </location>
</feature>
<evidence type="ECO:0000256" key="3">
    <source>
        <dbReference type="SAM" id="Phobius"/>
    </source>
</evidence>
<proteinExistence type="inferred from homology"/>
<name>A0A895YB09_9ACTN</name>
<dbReference type="Proteomes" id="UP000662857">
    <property type="component" value="Chromosome"/>
</dbReference>
<dbReference type="KEGG" id="nhy:JQS43_00790"/>
<dbReference type="EMBL" id="CP070499">
    <property type="protein sequence ID" value="QSB14964.1"/>
    <property type="molecule type" value="Genomic_DNA"/>
</dbReference>
<comment type="similarity">
    <text evidence="1">Belongs to the LytR/CpsA/Psr (LCP) family.</text>
</comment>
<evidence type="ECO:0000259" key="4">
    <source>
        <dbReference type="Pfam" id="PF03816"/>
    </source>
</evidence>
<dbReference type="Gene3D" id="3.40.630.190">
    <property type="entry name" value="LCP protein"/>
    <property type="match status" value="1"/>
</dbReference>
<dbReference type="AlphaFoldDB" id="A0A895YB09"/>
<feature type="domain" description="Cell envelope-related transcriptional attenuator" evidence="4">
    <location>
        <begin position="177"/>
        <end position="354"/>
    </location>
</feature>
<organism evidence="5 6">
    <name type="scientific">Natronosporangium hydrolyticum</name>
    <dbReference type="NCBI Taxonomy" id="2811111"/>
    <lineage>
        <taxon>Bacteria</taxon>
        <taxon>Bacillati</taxon>
        <taxon>Actinomycetota</taxon>
        <taxon>Actinomycetes</taxon>
        <taxon>Micromonosporales</taxon>
        <taxon>Micromonosporaceae</taxon>
        <taxon>Natronosporangium</taxon>
    </lineage>
</organism>
<feature type="region of interest" description="Disordered" evidence="2">
    <location>
        <begin position="1"/>
        <end position="98"/>
    </location>
</feature>
<keyword evidence="6" id="KW-1185">Reference proteome</keyword>
<evidence type="ECO:0000313" key="6">
    <source>
        <dbReference type="Proteomes" id="UP000662857"/>
    </source>
</evidence>
<dbReference type="PANTHER" id="PTHR33392">
    <property type="entry name" value="POLYISOPRENYL-TEICHOIC ACID--PEPTIDOGLYCAN TEICHOIC ACID TRANSFERASE TAGU"/>
    <property type="match status" value="1"/>
</dbReference>
<keyword evidence="3" id="KW-0472">Membrane</keyword>
<evidence type="ECO:0000313" key="5">
    <source>
        <dbReference type="EMBL" id="QSB14964.1"/>
    </source>
</evidence>
<dbReference type="Pfam" id="PF03816">
    <property type="entry name" value="LytR_cpsA_psr"/>
    <property type="match status" value="1"/>
</dbReference>
<dbReference type="InterPro" id="IPR004474">
    <property type="entry name" value="LytR_CpsA_psr"/>
</dbReference>
<dbReference type="RefSeq" id="WP_239677129.1">
    <property type="nucleotide sequence ID" value="NZ_CP070499.1"/>
</dbReference>
<evidence type="ECO:0000256" key="1">
    <source>
        <dbReference type="ARBA" id="ARBA00006068"/>
    </source>
</evidence>
<accession>A0A895YB09</accession>
<evidence type="ECO:0000256" key="2">
    <source>
        <dbReference type="SAM" id="MobiDB-lite"/>
    </source>
</evidence>
<feature type="compositionally biased region" description="Low complexity" evidence="2">
    <location>
        <begin position="62"/>
        <end position="71"/>
    </location>
</feature>
<keyword evidence="3" id="KW-0812">Transmembrane</keyword>
<keyword evidence="3" id="KW-1133">Transmembrane helix</keyword>
<dbReference type="PANTHER" id="PTHR33392:SF6">
    <property type="entry name" value="POLYISOPRENYL-TEICHOIC ACID--PEPTIDOGLYCAN TEICHOIC ACID TRANSFERASE TAGU"/>
    <property type="match status" value="1"/>
</dbReference>
<protein>
    <submittedName>
        <fullName evidence="5">LCP family protein</fullName>
    </submittedName>
</protein>
<reference evidence="5" key="1">
    <citation type="submission" date="2021-02" db="EMBL/GenBank/DDBJ databases">
        <title>Natrosporangium hydrolyticum gen. nov., sp. nov, a haloalkaliphilic actinobacterium from a soda solonchak soil.</title>
        <authorList>
            <person name="Sorokin D.Y."/>
            <person name="Khijniak T.V."/>
            <person name="Zakharycheva A.P."/>
            <person name="Boueva O.V."/>
            <person name="Ariskina E.V."/>
            <person name="Hahnke R.L."/>
            <person name="Bunk B."/>
            <person name="Sproer C."/>
            <person name="Schumann P."/>
            <person name="Evtushenko L.I."/>
            <person name="Kublanov I.V."/>
        </authorList>
    </citation>
    <scope>NUCLEOTIDE SEQUENCE</scope>
    <source>
        <strain evidence="5">DSM 106523</strain>
    </source>
</reference>
<gene>
    <name evidence="5" type="ORF">JQS43_00790</name>
</gene>
<dbReference type="InterPro" id="IPR050922">
    <property type="entry name" value="LytR/CpsA/Psr_CW_biosynth"/>
</dbReference>
<sequence>MQGSPHPEWQRRSSRSRAPVDSGRVYGGGTPAAGGPSRPAGRAGSGPRSAAERRSAAGGRGSATRRTSAEPAAERRGGAGAPPDRPADRGAAGGDKPRRRRTPLWAILALVVGALLALPSGVALAGFEVLNNRYAGNVQQENLLGETAANPGEELEGPLNILLLGVDAREDDTDDLRSDTIIVLHVPSSHDQAYLISIPRDSWVEVPGFWEMKITDAFFQGAQENGGIDGGTQAVASTLSNLAGLSFNAAAIVNFRGFERIIDEMGGIEYCVNDPTVSEHFVLVDGERMGVGRARREGLLWNAEQVRYDEGCQQMAGWQALDYVRQRKNLESGEGDYGRQRNQQQLLQAMVAQAVSSDVRNNVSTIDGLLIAAGDALIVDTNNVEMLDFAFTLRNIRPNDLISLRTNGGEYNSDTRNGQSVELLTAESLAMFEAAANDNMAQFVLSNPDFVDPD</sequence>
<feature type="transmembrane region" description="Helical" evidence="3">
    <location>
        <begin position="104"/>
        <end position="127"/>
    </location>
</feature>